<organism evidence="1">
    <name type="scientific">Zea mays</name>
    <name type="common">Maize</name>
    <dbReference type="NCBI Taxonomy" id="4577"/>
    <lineage>
        <taxon>Eukaryota</taxon>
        <taxon>Viridiplantae</taxon>
        <taxon>Streptophyta</taxon>
        <taxon>Embryophyta</taxon>
        <taxon>Tracheophyta</taxon>
        <taxon>Spermatophyta</taxon>
        <taxon>Magnoliopsida</taxon>
        <taxon>Liliopsida</taxon>
        <taxon>Poales</taxon>
        <taxon>Poaceae</taxon>
        <taxon>PACMAD clade</taxon>
        <taxon>Panicoideae</taxon>
        <taxon>Andropogonodae</taxon>
        <taxon>Andropogoneae</taxon>
        <taxon>Tripsacinae</taxon>
        <taxon>Zea</taxon>
    </lineage>
</organism>
<dbReference type="EMBL" id="BT087551">
    <property type="protein sequence ID" value="ACR37904.1"/>
    <property type="molecule type" value="mRNA"/>
</dbReference>
<reference evidence="1" key="1">
    <citation type="journal article" date="2009" name="PLoS Genet.">
        <title>Sequencing, mapping, and analysis of 27,455 maize full-length cDNAs.</title>
        <authorList>
            <person name="Soderlund C."/>
            <person name="Descour A."/>
            <person name="Kudrna D."/>
            <person name="Bomhoff M."/>
            <person name="Boyd L."/>
            <person name="Currie J."/>
            <person name="Angelova A."/>
            <person name="Collura K."/>
            <person name="Wissotski M."/>
            <person name="Ashley E."/>
            <person name="Morrow D."/>
            <person name="Fernandes J."/>
            <person name="Walbot V."/>
            <person name="Yu Y."/>
        </authorList>
    </citation>
    <scope>NUCLEOTIDE SEQUENCE</scope>
    <source>
        <strain evidence="1">B73</strain>
    </source>
</reference>
<dbReference type="AlphaFoldDB" id="C4J9Q4"/>
<dbReference type="RefSeq" id="NP_001183662.1">
    <property type="nucleotide sequence ID" value="NM_001196733.1"/>
</dbReference>
<accession>C4J9Q4</accession>
<dbReference type="HOGENOM" id="CLU_1362219_0_0_1"/>
<evidence type="ECO:0000313" key="1">
    <source>
        <dbReference type="EMBL" id="ACR37904.1"/>
    </source>
</evidence>
<name>C4J9Q4_MAIZE</name>
<sequence>MPCVFPTKSPSALALDHGVWHSGSSPLLSPSSSHALGCRSPAPQQPSSHAQDRFGVRVVFLALLTPMVAAPHHAELLTVVRHYGLVLSQRVVAGRGCLRHLRQLTSPTALYATILYRRRSRRRTSFVASSSSLSTRLGSRHAMAHGKVGRSWPWWLGTAILCAMLWSHPLPCYCVVAVLVSFVVHFRLQPLLAASSMSRLC</sequence>
<proteinExistence type="evidence at transcript level"/>
<dbReference type="GeneID" id="100502256"/>
<protein>
    <submittedName>
        <fullName evidence="1">Uncharacterized protein</fullName>
    </submittedName>
</protein>
<dbReference type="KEGG" id="zma:100502256"/>